<dbReference type="SMART" id="SM00649">
    <property type="entry name" value="RL11"/>
    <property type="match status" value="1"/>
</dbReference>
<dbReference type="Proteomes" id="UP000185812">
    <property type="component" value="Unassembled WGS sequence"/>
</dbReference>
<reference evidence="14" key="1">
    <citation type="submission" date="2016-11" db="EMBL/GenBank/DDBJ databases">
        <authorList>
            <person name="Varghese N."/>
            <person name="Submissions S."/>
        </authorList>
    </citation>
    <scope>NUCLEOTIDE SEQUENCE [LARGE SCALE GENOMIC DNA]</scope>
    <source>
        <strain evidence="14">DSM 22212</strain>
    </source>
</reference>
<dbReference type="Gene3D" id="1.10.10.250">
    <property type="entry name" value="Ribosomal protein L11, C-terminal domain"/>
    <property type="match status" value="1"/>
</dbReference>
<comment type="similarity">
    <text evidence="1 8 9">Belongs to the universal ribosomal protein uL11 family.</text>
</comment>
<evidence type="ECO:0000313" key="14">
    <source>
        <dbReference type="Proteomes" id="UP000185812"/>
    </source>
</evidence>
<dbReference type="PANTHER" id="PTHR11661">
    <property type="entry name" value="60S RIBOSOMAL PROTEIN L12"/>
    <property type="match status" value="1"/>
</dbReference>
<proteinExistence type="inferred from homology"/>
<dbReference type="CDD" id="cd00349">
    <property type="entry name" value="Ribosomal_L11"/>
    <property type="match status" value="1"/>
</dbReference>
<keyword evidence="4 8" id="KW-0694">RNA-binding</keyword>
<evidence type="ECO:0000256" key="6">
    <source>
        <dbReference type="ARBA" id="ARBA00023274"/>
    </source>
</evidence>
<feature type="domain" description="Large ribosomal subunit protein uL11 N-terminal" evidence="12">
    <location>
        <begin position="9"/>
        <end position="66"/>
    </location>
</feature>
<evidence type="ECO:0000256" key="8">
    <source>
        <dbReference type="HAMAP-Rule" id="MF_00736"/>
    </source>
</evidence>
<evidence type="ECO:0000256" key="10">
    <source>
        <dbReference type="RuleBase" id="RU003979"/>
    </source>
</evidence>
<sequence length="146" mass="15564">MAKKVEKVIKLQIKGGQATPAPPIGPALGQAGVNIMEFCKQFNAATQDRMGVVLPVVITVYSDKSFTFVVKSPPAAELLKKAAGIEKGASDPLRQKVGKVTWQDCLEIAKQKMADLNAYDLEKAASMIAGTARSMGIVVEGKPEHL</sequence>
<dbReference type="FunFam" id="3.30.1550.10:FF:000001">
    <property type="entry name" value="50S ribosomal protein L11"/>
    <property type="match status" value="1"/>
</dbReference>
<name>A0A1M6XFG1_9BACT</name>
<keyword evidence="14" id="KW-1185">Reference proteome</keyword>
<keyword evidence="2 8" id="KW-0488">Methylation</keyword>
<accession>A0A1M6XFG1</accession>
<feature type="domain" description="Large ribosomal subunit protein uL11 C-terminal" evidence="11">
    <location>
        <begin position="71"/>
        <end position="139"/>
    </location>
</feature>
<dbReference type="SUPFAM" id="SSF54747">
    <property type="entry name" value="Ribosomal L11/L12e N-terminal domain"/>
    <property type="match status" value="1"/>
</dbReference>
<evidence type="ECO:0000256" key="3">
    <source>
        <dbReference type="ARBA" id="ARBA00022730"/>
    </source>
</evidence>
<comment type="subunit">
    <text evidence="7">Part of the ribosomal stalk of the 50S ribosomal subunit. Interacts with L10 and the large rRNA to form the base of the stalk. L10 forms an elongated spine to which 2 L12 dimers bind in a sequential fashion forming a pentameric L10(L12)2(L12)2 complex.</text>
</comment>
<dbReference type="OrthoDB" id="9802408at2"/>
<dbReference type="InterPro" id="IPR036796">
    <property type="entry name" value="Ribosomal_uL11_N_sf"/>
</dbReference>
<keyword evidence="5 8" id="KW-0689">Ribosomal protein</keyword>
<comment type="subunit">
    <text evidence="8">Part of the ribosomal stalk of the 50S ribosomal subunit. Interacts with L10 and the large rRNA to form the base of the stalk. L10 forms an elongated spine to which L12 dimers bind in a sequential fashion forming a multimeric L10(L12)X complex.</text>
</comment>
<dbReference type="STRING" id="633813.SAMN04488087_2586"/>
<dbReference type="InterPro" id="IPR000911">
    <property type="entry name" value="Ribosomal_uL11"/>
</dbReference>
<dbReference type="Gene3D" id="3.30.1550.10">
    <property type="entry name" value="Ribosomal protein L11/L12, N-terminal domain"/>
    <property type="match status" value="1"/>
</dbReference>
<keyword evidence="3 8" id="KW-0699">rRNA-binding</keyword>
<comment type="PTM">
    <text evidence="8 10">One or more lysine residues are methylated.</text>
</comment>
<dbReference type="SUPFAM" id="SSF46906">
    <property type="entry name" value="Ribosomal protein L11, C-terminal domain"/>
    <property type="match status" value="1"/>
</dbReference>
<dbReference type="GO" id="GO:0006412">
    <property type="term" value="P:translation"/>
    <property type="evidence" value="ECO:0007669"/>
    <property type="project" value="UniProtKB-UniRule"/>
</dbReference>
<evidence type="ECO:0000256" key="2">
    <source>
        <dbReference type="ARBA" id="ARBA00022481"/>
    </source>
</evidence>
<organism evidence="13 14">
    <name type="scientific">Rhodothermus profundi</name>
    <dbReference type="NCBI Taxonomy" id="633813"/>
    <lineage>
        <taxon>Bacteria</taxon>
        <taxon>Pseudomonadati</taxon>
        <taxon>Rhodothermota</taxon>
        <taxon>Rhodothermia</taxon>
        <taxon>Rhodothermales</taxon>
        <taxon>Rhodothermaceae</taxon>
        <taxon>Rhodothermus</taxon>
    </lineage>
</organism>
<dbReference type="HAMAP" id="MF_00736">
    <property type="entry name" value="Ribosomal_uL11"/>
    <property type="match status" value="1"/>
</dbReference>
<dbReference type="PANTHER" id="PTHR11661:SF1">
    <property type="entry name" value="LARGE RIBOSOMAL SUBUNIT PROTEIN UL11M"/>
    <property type="match status" value="1"/>
</dbReference>
<keyword evidence="6 8" id="KW-0687">Ribonucleoprotein</keyword>
<gene>
    <name evidence="8" type="primary">rplK</name>
    <name evidence="13" type="ORF">SAMN04488087_2586</name>
</gene>
<dbReference type="GO" id="GO:0070180">
    <property type="term" value="F:large ribosomal subunit rRNA binding"/>
    <property type="evidence" value="ECO:0007669"/>
    <property type="project" value="UniProtKB-UniRule"/>
</dbReference>
<dbReference type="InterPro" id="IPR036769">
    <property type="entry name" value="Ribosomal_uL11_C_sf"/>
</dbReference>
<dbReference type="InterPro" id="IPR006519">
    <property type="entry name" value="Ribosomal_uL11_bac-typ"/>
</dbReference>
<dbReference type="GO" id="GO:0003735">
    <property type="term" value="F:structural constituent of ribosome"/>
    <property type="evidence" value="ECO:0007669"/>
    <property type="project" value="InterPro"/>
</dbReference>
<dbReference type="Pfam" id="PF03946">
    <property type="entry name" value="Ribosomal_L11_N"/>
    <property type="match status" value="1"/>
</dbReference>
<evidence type="ECO:0000256" key="9">
    <source>
        <dbReference type="RuleBase" id="RU003978"/>
    </source>
</evidence>
<evidence type="ECO:0000256" key="7">
    <source>
        <dbReference type="ARBA" id="ARBA00062905"/>
    </source>
</evidence>
<evidence type="ECO:0000256" key="5">
    <source>
        <dbReference type="ARBA" id="ARBA00022980"/>
    </source>
</evidence>
<evidence type="ECO:0000259" key="11">
    <source>
        <dbReference type="Pfam" id="PF00298"/>
    </source>
</evidence>
<dbReference type="InterPro" id="IPR020783">
    <property type="entry name" value="Ribosomal_uL11_C"/>
</dbReference>
<evidence type="ECO:0000259" key="12">
    <source>
        <dbReference type="Pfam" id="PF03946"/>
    </source>
</evidence>
<dbReference type="RefSeq" id="WP_072716392.1">
    <property type="nucleotide sequence ID" value="NZ_FRAU01000011.1"/>
</dbReference>
<dbReference type="FunFam" id="1.10.10.250:FF:000001">
    <property type="entry name" value="50S ribosomal protein L11"/>
    <property type="match status" value="1"/>
</dbReference>
<dbReference type="EMBL" id="FRAU01000011">
    <property type="protein sequence ID" value="SHL04760.1"/>
    <property type="molecule type" value="Genomic_DNA"/>
</dbReference>
<comment type="function">
    <text evidence="8 10">Forms part of the ribosomal stalk which helps the ribosome interact with GTP-bound translation factors.</text>
</comment>
<evidence type="ECO:0000256" key="4">
    <source>
        <dbReference type="ARBA" id="ARBA00022884"/>
    </source>
</evidence>
<protein>
    <recommendedName>
        <fullName evidence="8">Large ribosomal subunit protein uL11</fullName>
    </recommendedName>
</protein>
<dbReference type="NCBIfam" id="TIGR01632">
    <property type="entry name" value="L11_bact"/>
    <property type="match status" value="1"/>
</dbReference>
<dbReference type="Pfam" id="PF00298">
    <property type="entry name" value="Ribosomal_L11"/>
    <property type="match status" value="1"/>
</dbReference>
<dbReference type="AlphaFoldDB" id="A0A1M6XFG1"/>
<dbReference type="InterPro" id="IPR020784">
    <property type="entry name" value="Ribosomal_uL11_N"/>
</dbReference>
<evidence type="ECO:0000256" key="1">
    <source>
        <dbReference type="ARBA" id="ARBA00010537"/>
    </source>
</evidence>
<evidence type="ECO:0000313" key="13">
    <source>
        <dbReference type="EMBL" id="SHL04760.1"/>
    </source>
</evidence>
<dbReference type="GO" id="GO:0022625">
    <property type="term" value="C:cytosolic large ribosomal subunit"/>
    <property type="evidence" value="ECO:0007669"/>
    <property type="project" value="TreeGrafter"/>
</dbReference>